<name>F2AXH9_RHOBT</name>
<reference evidence="1 2" key="1">
    <citation type="journal article" date="2013" name="Mar. Genomics">
        <title>Expression of sulfatases in Rhodopirellula baltica and the diversity of sulfatases in the genus Rhodopirellula.</title>
        <authorList>
            <person name="Wegner C.E."/>
            <person name="Richter-Heitmann T."/>
            <person name="Klindworth A."/>
            <person name="Klockow C."/>
            <person name="Richter M."/>
            <person name="Achstetter T."/>
            <person name="Glockner F.O."/>
            <person name="Harder J."/>
        </authorList>
    </citation>
    <scope>NUCLEOTIDE SEQUENCE [LARGE SCALE GENOMIC DNA]</scope>
    <source>
        <strain evidence="1 2">WH47</strain>
    </source>
</reference>
<gene>
    <name evidence="1" type="ORF">RBWH47_03755</name>
</gene>
<dbReference type="EMBL" id="AFAR01000218">
    <property type="protein sequence ID" value="EGF25623.1"/>
    <property type="molecule type" value="Genomic_DNA"/>
</dbReference>
<evidence type="ECO:0000313" key="1">
    <source>
        <dbReference type="EMBL" id="EGF25623.1"/>
    </source>
</evidence>
<evidence type="ECO:0000313" key="2">
    <source>
        <dbReference type="Proteomes" id="UP000006222"/>
    </source>
</evidence>
<sequence>MFLYGLQRERCCGSEVKVSDVQRRYEILQRILAVRSNICERGW</sequence>
<dbReference type="AlphaFoldDB" id="F2AXH9"/>
<accession>F2AXH9</accession>
<organism evidence="1 2">
    <name type="scientific">Rhodopirellula baltica WH47</name>
    <dbReference type="NCBI Taxonomy" id="991778"/>
    <lineage>
        <taxon>Bacteria</taxon>
        <taxon>Pseudomonadati</taxon>
        <taxon>Planctomycetota</taxon>
        <taxon>Planctomycetia</taxon>
        <taxon>Pirellulales</taxon>
        <taxon>Pirellulaceae</taxon>
        <taxon>Rhodopirellula</taxon>
    </lineage>
</organism>
<protein>
    <submittedName>
        <fullName evidence="1">Uncharacterized protein</fullName>
    </submittedName>
</protein>
<dbReference type="Proteomes" id="UP000006222">
    <property type="component" value="Unassembled WGS sequence"/>
</dbReference>
<comment type="caution">
    <text evidence="1">The sequence shown here is derived from an EMBL/GenBank/DDBJ whole genome shotgun (WGS) entry which is preliminary data.</text>
</comment>
<proteinExistence type="predicted"/>